<organism evidence="1 2">
    <name type="scientific">Bos mutus</name>
    <name type="common">wild yak</name>
    <dbReference type="NCBI Taxonomy" id="72004"/>
    <lineage>
        <taxon>Eukaryota</taxon>
        <taxon>Metazoa</taxon>
        <taxon>Chordata</taxon>
        <taxon>Craniata</taxon>
        <taxon>Vertebrata</taxon>
        <taxon>Euteleostomi</taxon>
        <taxon>Mammalia</taxon>
        <taxon>Eutheria</taxon>
        <taxon>Laurasiatheria</taxon>
        <taxon>Artiodactyla</taxon>
        <taxon>Ruminantia</taxon>
        <taxon>Pecora</taxon>
        <taxon>Bovidae</taxon>
        <taxon>Bovinae</taxon>
        <taxon>Bos</taxon>
    </lineage>
</organism>
<accession>A0A6B0QWK2</accession>
<gene>
    <name evidence="1" type="ORF">E5288_WYG012813</name>
</gene>
<evidence type="ECO:0000313" key="1">
    <source>
        <dbReference type="EMBL" id="MXQ81031.1"/>
    </source>
</evidence>
<keyword evidence="2" id="KW-1185">Reference proteome</keyword>
<evidence type="ECO:0000313" key="2">
    <source>
        <dbReference type="Proteomes" id="UP000322234"/>
    </source>
</evidence>
<protein>
    <submittedName>
        <fullName evidence="1">Uncharacterized protein</fullName>
    </submittedName>
</protein>
<dbReference type="EMBL" id="VBQZ03000006">
    <property type="protein sequence ID" value="MXQ81031.1"/>
    <property type="molecule type" value="Genomic_DNA"/>
</dbReference>
<dbReference type="AlphaFoldDB" id="A0A6B0QWK2"/>
<proteinExistence type="predicted"/>
<comment type="caution">
    <text evidence="1">The sequence shown here is derived from an EMBL/GenBank/DDBJ whole genome shotgun (WGS) entry which is preliminary data.</text>
</comment>
<dbReference type="Proteomes" id="UP000322234">
    <property type="component" value="Unassembled WGS sequence"/>
</dbReference>
<sequence>MVLTYECQVLSVKPRAEDVPPPSLSVRDGELLHPSQLPSFTDRANPQLLGFQKLEHKTALHPNSTGFLVVDSQVEISLVDPALKERCHRSGRQQVEQVELSGRRASDSVREDSDNCTLIAGMGDRPNAALRQRCCPASEPNRTLYVLHKEKKVMALSSSQIIEAKILNFFRCSYFYHIFYLNSHKALSIHSQSNCEWIIGALTSIALVRLVDKIRTEGTGEDEDMRRKSSLENVPSNIGEGRENTRLPFTGSPWYIYTRVMSSKIFNTAEIIVLGSGTRMLVCSTDDLNDSICECIPRLVQPAREHPVYLEHRWASSERSDPVCRAHGSQRPDNFGLSGLPVLLWPLSTIFLEVAAEFNLWISFRYDEQRQVYIGGGYAYYMLQTDISTRFNCASCSQEKADSSLVSVYVFLETSKILTCSQTFDVVHSHQPSEEYNLDVKEMHDRSAVLVLSCHTDLTLQIFGGTIFIDGILLHPVPHVVMAAGQSQMVERNEKSGSGVVKSYDVWSQAEGRVHGCSLSLDLIRTRLSFLLEGVLGWCLILRTVLRELVISAEGYLRKVPEWLQADRPFVKRFLYSGTVIVGKRVGAPQASSSQPIQSPWCTYVRGKSTAVWTDDVTCSSHFRKIFGKSFIESKPCYKKTSAFSHIKFLEVKMLAVKNYRKYETYLWIAAKLEFGFKICIIKRV</sequence>
<reference evidence="1" key="1">
    <citation type="submission" date="2019-10" db="EMBL/GenBank/DDBJ databases">
        <title>The sequence and de novo assembly of the wild yak genome.</title>
        <authorList>
            <person name="Liu Y."/>
        </authorList>
    </citation>
    <scope>NUCLEOTIDE SEQUENCE [LARGE SCALE GENOMIC DNA]</scope>
    <source>
        <strain evidence="1">WY2019</strain>
    </source>
</reference>
<name>A0A6B0QWK2_9CETA</name>